<proteinExistence type="predicted"/>
<dbReference type="EMBL" id="UINC01092481">
    <property type="protein sequence ID" value="SVC46099.1"/>
    <property type="molecule type" value="Genomic_DNA"/>
</dbReference>
<reference evidence="1" key="1">
    <citation type="submission" date="2018-05" db="EMBL/GenBank/DDBJ databases">
        <authorList>
            <person name="Lanie J.A."/>
            <person name="Ng W.-L."/>
            <person name="Kazmierczak K.M."/>
            <person name="Andrzejewski T.M."/>
            <person name="Davidsen T.M."/>
            <person name="Wayne K.J."/>
            <person name="Tettelin H."/>
            <person name="Glass J.I."/>
            <person name="Rusch D."/>
            <person name="Podicherti R."/>
            <person name="Tsui H.-C.T."/>
            <person name="Winkler M.E."/>
        </authorList>
    </citation>
    <scope>NUCLEOTIDE SEQUENCE</scope>
</reference>
<accession>A0A382MB34</accession>
<feature type="non-terminal residue" evidence="1">
    <location>
        <position position="1"/>
    </location>
</feature>
<evidence type="ECO:0000313" key="1">
    <source>
        <dbReference type="EMBL" id="SVC46099.1"/>
    </source>
</evidence>
<sequence>YGTIYGSNALYRDFTPDILLTCDPMMLEEIIESGYSKENKVYTTEYGYGNIHDILKKIPKGHKISLMPFEKIYPVNSGWESIRLAYHFHPEDQIYMIGFDLFGDRKNIYEGTPNYPTMFKEGITSNEEFHMAEDERIGLFYLLKDHFCPKIRLTRVIDDDTKIENIDNITTEQFMEEITWQ</sequence>
<protein>
    <submittedName>
        <fullName evidence="1">Uncharacterized protein</fullName>
    </submittedName>
</protein>
<dbReference type="AlphaFoldDB" id="A0A382MB34"/>
<name>A0A382MB34_9ZZZZ</name>
<gene>
    <name evidence="1" type="ORF">METZ01_LOCUS298953</name>
</gene>
<organism evidence="1">
    <name type="scientific">marine metagenome</name>
    <dbReference type="NCBI Taxonomy" id="408172"/>
    <lineage>
        <taxon>unclassified sequences</taxon>
        <taxon>metagenomes</taxon>
        <taxon>ecological metagenomes</taxon>
    </lineage>
</organism>